<dbReference type="SUPFAM" id="SSF58100">
    <property type="entry name" value="Bacterial hemolysins"/>
    <property type="match status" value="1"/>
</dbReference>
<dbReference type="OrthoDB" id="1708171at2"/>
<dbReference type="Gene3D" id="1.20.58.130">
    <property type="match status" value="1"/>
</dbReference>
<organism evidence="1 2">
    <name type="scientific">Anaerosalibacter bizertensis</name>
    <dbReference type="NCBI Taxonomy" id="932217"/>
    <lineage>
        <taxon>Bacteria</taxon>
        <taxon>Bacillati</taxon>
        <taxon>Bacillota</taxon>
        <taxon>Tissierellia</taxon>
        <taxon>Tissierellales</taxon>
        <taxon>Sporanaerobacteraceae</taxon>
        <taxon>Anaerosalibacter</taxon>
    </lineage>
</organism>
<sequence>MTDREILESILREMTSMKDEMTSIKSEMTSMKDEMTSIKSEMTSLDEKLTGKMASMKGEMSSIKDEIKWIKEQQKEDHSILKALMHNSEINKAEHDKMSNDIAHIQGYLKNVDENLEAVKDIIGRHEVDIKVLKNRPV</sequence>
<name>A0A844FHT5_9FIRM</name>
<dbReference type="Proteomes" id="UP000462760">
    <property type="component" value="Unassembled WGS sequence"/>
</dbReference>
<dbReference type="AlphaFoldDB" id="A0A844FHT5"/>
<protein>
    <submittedName>
        <fullName evidence="1">Uncharacterized protein</fullName>
    </submittedName>
</protein>
<accession>A0A844FHT5</accession>
<gene>
    <name evidence="1" type="ORF">FYJ27_07165</name>
</gene>
<dbReference type="RefSeq" id="WP_154484188.1">
    <property type="nucleotide sequence ID" value="NZ_VULR01000008.1"/>
</dbReference>
<proteinExistence type="predicted"/>
<reference evidence="1 2" key="1">
    <citation type="submission" date="2019-08" db="EMBL/GenBank/DDBJ databases">
        <title>In-depth cultivation of the pig gut microbiome towards novel bacterial diversity and tailored functional studies.</title>
        <authorList>
            <person name="Wylensek D."/>
            <person name="Hitch T.C.A."/>
            <person name="Clavel T."/>
        </authorList>
    </citation>
    <scope>NUCLEOTIDE SEQUENCE [LARGE SCALE GENOMIC DNA]</scope>
    <source>
        <strain evidence="1 2">Med78-601-WT-4W-RMD-3</strain>
    </source>
</reference>
<comment type="caution">
    <text evidence="1">The sequence shown here is derived from an EMBL/GenBank/DDBJ whole genome shotgun (WGS) entry which is preliminary data.</text>
</comment>
<evidence type="ECO:0000313" key="2">
    <source>
        <dbReference type="Proteomes" id="UP000462760"/>
    </source>
</evidence>
<dbReference type="EMBL" id="VULR01000008">
    <property type="protein sequence ID" value="MSS43506.1"/>
    <property type="molecule type" value="Genomic_DNA"/>
</dbReference>
<evidence type="ECO:0000313" key="1">
    <source>
        <dbReference type="EMBL" id="MSS43506.1"/>
    </source>
</evidence>